<name>A0A9P6VT82_RHOMI</name>
<comment type="caution">
    <text evidence="13">The sequence shown here is derived from an EMBL/GenBank/DDBJ whole genome shotgun (WGS) entry which is preliminary data.</text>
</comment>
<evidence type="ECO:0000256" key="1">
    <source>
        <dbReference type="ARBA" id="ARBA00001936"/>
    </source>
</evidence>
<dbReference type="Pfam" id="PF00180">
    <property type="entry name" value="Iso_dh"/>
    <property type="match status" value="1"/>
</dbReference>
<evidence type="ECO:0000256" key="5">
    <source>
        <dbReference type="ARBA" id="ARBA00022532"/>
    </source>
</evidence>
<evidence type="ECO:0000256" key="2">
    <source>
        <dbReference type="ARBA" id="ARBA00001946"/>
    </source>
</evidence>
<keyword evidence="10" id="KW-0464">Manganese</keyword>
<dbReference type="SUPFAM" id="SSF53659">
    <property type="entry name" value="Isocitrate/Isopropylmalate dehydrogenase-like"/>
    <property type="match status" value="1"/>
</dbReference>
<comment type="cofactor">
    <cofactor evidence="1">
        <name>Mn(2+)</name>
        <dbReference type="ChEBI" id="CHEBI:29035"/>
    </cofactor>
</comment>
<protein>
    <recommendedName>
        <fullName evidence="4">isocitrate dehydrogenase (NADP(+))</fullName>
        <ecNumber evidence="4">1.1.1.42</ecNumber>
    </recommendedName>
</protein>
<evidence type="ECO:0000256" key="6">
    <source>
        <dbReference type="ARBA" id="ARBA00022723"/>
    </source>
</evidence>
<gene>
    <name evidence="13" type="primary">IDP1_3</name>
    <name evidence="13" type="ORF">C6P46_003475</name>
</gene>
<evidence type="ECO:0000256" key="4">
    <source>
        <dbReference type="ARBA" id="ARBA00013013"/>
    </source>
</evidence>
<dbReference type="InterPro" id="IPR004790">
    <property type="entry name" value="Isocitrate_DH_NADP"/>
</dbReference>
<evidence type="ECO:0000259" key="12">
    <source>
        <dbReference type="SMART" id="SM01329"/>
    </source>
</evidence>
<organism evidence="13 14">
    <name type="scientific">Rhodotorula mucilaginosa</name>
    <name type="common">Yeast</name>
    <name type="synonym">Rhodotorula rubra</name>
    <dbReference type="NCBI Taxonomy" id="5537"/>
    <lineage>
        <taxon>Eukaryota</taxon>
        <taxon>Fungi</taxon>
        <taxon>Dikarya</taxon>
        <taxon>Basidiomycota</taxon>
        <taxon>Pucciniomycotina</taxon>
        <taxon>Microbotryomycetes</taxon>
        <taxon>Sporidiobolales</taxon>
        <taxon>Sporidiobolaceae</taxon>
        <taxon>Rhodotorula</taxon>
    </lineage>
</organism>
<dbReference type="GO" id="GO:0051287">
    <property type="term" value="F:NAD binding"/>
    <property type="evidence" value="ECO:0007669"/>
    <property type="project" value="InterPro"/>
</dbReference>
<reference evidence="13 14" key="1">
    <citation type="submission" date="2020-11" db="EMBL/GenBank/DDBJ databases">
        <title>Kefir isolates.</title>
        <authorList>
            <person name="Marcisauskas S."/>
            <person name="Kim Y."/>
            <person name="Blasche S."/>
        </authorList>
    </citation>
    <scope>NUCLEOTIDE SEQUENCE [LARGE SCALE GENOMIC DNA]</scope>
    <source>
        <strain evidence="13 14">KR</strain>
    </source>
</reference>
<evidence type="ECO:0000256" key="8">
    <source>
        <dbReference type="ARBA" id="ARBA00022857"/>
    </source>
</evidence>
<dbReference type="AlphaFoldDB" id="A0A9P6VT82"/>
<evidence type="ECO:0000313" key="13">
    <source>
        <dbReference type="EMBL" id="KAG0653187.1"/>
    </source>
</evidence>
<proteinExistence type="inferred from homology"/>
<dbReference type="Proteomes" id="UP000777482">
    <property type="component" value="Unassembled WGS sequence"/>
</dbReference>
<dbReference type="OrthoDB" id="248923at2759"/>
<dbReference type="GO" id="GO:0004450">
    <property type="term" value="F:isocitrate dehydrogenase (NADP+) activity"/>
    <property type="evidence" value="ECO:0007669"/>
    <property type="project" value="UniProtKB-EC"/>
</dbReference>
<keyword evidence="6" id="KW-0479">Metal-binding</keyword>
<keyword evidence="9" id="KW-0560">Oxidoreductase</keyword>
<comment type="catalytic activity">
    <reaction evidence="11">
        <text>D-threo-isocitrate + NADP(+) = 2-oxoglutarate + CO2 + NADPH</text>
        <dbReference type="Rhea" id="RHEA:19629"/>
        <dbReference type="ChEBI" id="CHEBI:15562"/>
        <dbReference type="ChEBI" id="CHEBI:16526"/>
        <dbReference type="ChEBI" id="CHEBI:16810"/>
        <dbReference type="ChEBI" id="CHEBI:57783"/>
        <dbReference type="ChEBI" id="CHEBI:58349"/>
        <dbReference type="EC" id="1.1.1.42"/>
    </reaction>
</comment>
<dbReference type="GO" id="GO:0006102">
    <property type="term" value="P:isocitrate metabolic process"/>
    <property type="evidence" value="ECO:0007669"/>
    <property type="project" value="InterPro"/>
</dbReference>
<dbReference type="GO" id="GO:0005739">
    <property type="term" value="C:mitochondrion"/>
    <property type="evidence" value="ECO:0007669"/>
    <property type="project" value="TreeGrafter"/>
</dbReference>
<dbReference type="SMART" id="SM01329">
    <property type="entry name" value="Iso_dh"/>
    <property type="match status" value="1"/>
</dbReference>
<feature type="non-terminal residue" evidence="13">
    <location>
        <position position="220"/>
    </location>
</feature>
<keyword evidence="7" id="KW-0460">Magnesium</keyword>
<evidence type="ECO:0000256" key="3">
    <source>
        <dbReference type="ARBA" id="ARBA00007769"/>
    </source>
</evidence>
<dbReference type="InterPro" id="IPR024084">
    <property type="entry name" value="IsoPropMal-DH-like_dom"/>
</dbReference>
<evidence type="ECO:0000256" key="10">
    <source>
        <dbReference type="ARBA" id="ARBA00023211"/>
    </source>
</evidence>
<dbReference type="EMBL" id="PUHQ01000285">
    <property type="protein sequence ID" value="KAG0653187.1"/>
    <property type="molecule type" value="Genomic_DNA"/>
</dbReference>
<keyword evidence="14" id="KW-1185">Reference proteome</keyword>
<sequence length="220" mass="24823">WKDIFQEIYDTQYKAKFEELGIWYEHRLIDDMVAQMIKSSGGYVMALKNYDGDVQSDIVAQGFGSLGLMSSELVTPDGKIIESEAAHGTVTRHYREHQKGNETSTNSIASVFAWTRGLIFMGKRDGNERLVQFGKDLEQACVDSVDVDGVMTKGRAPATDLALSIHGKNMNRTHYVNTMEFLGAFQSPARYDRLRALTTYCADHVREKLVEKFLKNAPKL</sequence>
<evidence type="ECO:0000256" key="7">
    <source>
        <dbReference type="ARBA" id="ARBA00022842"/>
    </source>
</evidence>
<dbReference type="PANTHER" id="PTHR11822">
    <property type="entry name" value="NADP-SPECIFIC ISOCITRATE DEHYDROGENASE"/>
    <property type="match status" value="1"/>
</dbReference>
<dbReference type="EC" id="1.1.1.42" evidence="4"/>
<dbReference type="PANTHER" id="PTHR11822:SF21">
    <property type="entry name" value="ISOCITRATE DEHYDROGENASE [NADP], MITOCHONDRIAL"/>
    <property type="match status" value="1"/>
</dbReference>
<comment type="cofactor">
    <cofactor evidence="2">
        <name>Mg(2+)</name>
        <dbReference type="ChEBI" id="CHEBI:18420"/>
    </cofactor>
</comment>
<dbReference type="GO" id="GO:0000287">
    <property type="term" value="F:magnesium ion binding"/>
    <property type="evidence" value="ECO:0007669"/>
    <property type="project" value="InterPro"/>
</dbReference>
<dbReference type="PROSITE" id="PS00470">
    <property type="entry name" value="IDH_IMDH"/>
    <property type="match status" value="1"/>
</dbReference>
<accession>A0A9P6VT82</accession>
<evidence type="ECO:0000256" key="9">
    <source>
        <dbReference type="ARBA" id="ARBA00023002"/>
    </source>
</evidence>
<dbReference type="Gene3D" id="3.40.718.10">
    <property type="entry name" value="Isopropylmalate Dehydrogenase"/>
    <property type="match status" value="1"/>
</dbReference>
<comment type="similarity">
    <text evidence="3">Belongs to the isocitrate and isopropylmalate dehydrogenases family.</text>
</comment>
<keyword evidence="5" id="KW-0816">Tricarboxylic acid cycle</keyword>
<evidence type="ECO:0000313" key="14">
    <source>
        <dbReference type="Proteomes" id="UP000777482"/>
    </source>
</evidence>
<evidence type="ECO:0000256" key="11">
    <source>
        <dbReference type="ARBA" id="ARBA00023554"/>
    </source>
</evidence>
<keyword evidence="8" id="KW-0521">NADP</keyword>
<dbReference type="InterPro" id="IPR019818">
    <property type="entry name" value="IsoCit/isopropylmalate_DH_CS"/>
</dbReference>
<dbReference type="GO" id="GO:0006739">
    <property type="term" value="P:NADP+ metabolic process"/>
    <property type="evidence" value="ECO:0007669"/>
    <property type="project" value="TreeGrafter"/>
</dbReference>
<dbReference type="GO" id="GO:0006099">
    <property type="term" value="P:tricarboxylic acid cycle"/>
    <property type="evidence" value="ECO:0007669"/>
    <property type="project" value="UniProtKB-KW"/>
</dbReference>
<feature type="domain" description="Isopropylmalate dehydrogenase-like" evidence="12">
    <location>
        <begin position="2"/>
        <end position="185"/>
    </location>
</feature>